<name>A0A0C3E8W5_9AGAM</name>
<evidence type="ECO:0000256" key="2">
    <source>
        <dbReference type="ARBA" id="ARBA00019062"/>
    </source>
</evidence>
<evidence type="ECO:0000259" key="8">
    <source>
        <dbReference type="Pfam" id="PF17745"/>
    </source>
</evidence>
<dbReference type="CDD" id="cd09270">
    <property type="entry name" value="RNase_H2-B"/>
    <property type="match status" value="1"/>
</dbReference>
<evidence type="ECO:0000256" key="1">
    <source>
        <dbReference type="ARBA" id="ARBA00004123"/>
    </source>
</evidence>
<dbReference type="InParanoid" id="A0A0C3E8W5"/>
<dbReference type="Gene3D" id="1.10.20.120">
    <property type="match status" value="1"/>
</dbReference>
<reference evidence="9 10" key="1">
    <citation type="submission" date="2014-04" db="EMBL/GenBank/DDBJ databases">
        <authorList>
            <consortium name="DOE Joint Genome Institute"/>
            <person name="Kuo A."/>
            <person name="Kohler A."/>
            <person name="Nagy L.G."/>
            <person name="Floudas D."/>
            <person name="Copeland A."/>
            <person name="Barry K.W."/>
            <person name="Cichocki N."/>
            <person name="Veneault-Fourrey C."/>
            <person name="LaButti K."/>
            <person name="Lindquist E.A."/>
            <person name="Lipzen A."/>
            <person name="Lundell T."/>
            <person name="Morin E."/>
            <person name="Murat C."/>
            <person name="Sun H."/>
            <person name="Tunlid A."/>
            <person name="Henrissat B."/>
            <person name="Grigoriev I.V."/>
            <person name="Hibbett D.S."/>
            <person name="Martin F."/>
            <person name="Nordberg H.P."/>
            <person name="Cantor M.N."/>
            <person name="Hua S.X."/>
        </authorList>
    </citation>
    <scope>NUCLEOTIDE SEQUENCE [LARGE SCALE GENOMIC DNA]</scope>
    <source>
        <strain evidence="9 10">Foug A</strain>
    </source>
</reference>
<dbReference type="AlphaFoldDB" id="A0A0C3E8W5"/>
<evidence type="ECO:0000313" key="9">
    <source>
        <dbReference type="EMBL" id="KIM69170.1"/>
    </source>
</evidence>
<dbReference type="GO" id="GO:0006401">
    <property type="term" value="P:RNA catabolic process"/>
    <property type="evidence" value="ECO:0007669"/>
    <property type="project" value="TreeGrafter"/>
</dbReference>
<keyword evidence="3" id="KW-0539">Nucleus</keyword>
<comment type="subcellular location">
    <subcellularLocation>
        <location evidence="1">Nucleus</location>
    </subcellularLocation>
</comment>
<dbReference type="FunCoup" id="A0A0C3E8W5">
    <property type="interactions" value="57"/>
</dbReference>
<accession>A0A0C3E8W5</accession>
<evidence type="ECO:0000256" key="6">
    <source>
        <dbReference type="SAM" id="MobiDB-lite"/>
    </source>
</evidence>
<dbReference type="Proteomes" id="UP000053989">
    <property type="component" value="Unassembled WGS sequence"/>
</dbReference>
<protein>
    <recommendedName>
        <fullName evidence="2">Ribonuclease H2 subunit B</fullName>
    </recommendedName>
    <alternativeName>
        <fullName evidence="5">Ribonuclease HI subunit B</fullName>
    </alternativeName>
</protein>
<dbReference type="InterPro" id="IPR019024">
    <property type="entry name" value="RNase_H2_suB_wHTH"/>
</dbReference>
<evidence type="ECO:0000313" key="10">
    <source>
        <dbReference type="Proteomes" id="UP000053989"/>
    </source>
</evidence>
<dbReference type="GO" id="GO:0005654">
    <property type="term" value="C:nucleoplasm"/>
    <property type="evidence" value="ECO:0007669"/>
    <property type="project" value="TreeGrafter"/>
</dbReference>
<gene>
    <name evidence="9" type="ORF">SCLCIDRAFT_1208596</name>
</gene>
<dbReference type="HOGENOM" id="CLU_058486_0_0_1"/>
<keyword evidence="10" id="KW-1185">Reference proteome</keyword>
<organism evidence="9 10">
    <name type="scientific">Scleroderma citrinum Foug A</name>
    <dbReference type="NCBI Taxonomy" id="1036808"/>
    <lineage>
        <taxon>Eukaryota</taxon>
        <taxon>Fungi</taxon>
        <taxon>Dikarya</taxon>
        <taxon>Basidiomycota</taxon>
        <taxon>Agaricomycotina</taxon>
        <taxon>Agaricomycetes</taxon>
        <taxon>Agaricomycetidae</taxon>
        <taxon>Boletales</taxon>
        <taxon>Sclerodermatineae</taxon>
        <taxon>Sclerodermataceae</taxon>
        <taxon>Scleroderma</taxon>
    </lineage>
</organism>
<dbReference type="PANTHER" id="PTHR13383">
    <property type="entry name" value="RIBONUCLEASE H2 SUBUNIT B"/>
    <property type="match status" value="1"/>
</dbReference>
<sequence>MDTYFAVLPTDVLDTLILQLNADTQQTPARFLRLPHPRTGVPSLFLPHQTQDATKKSSSMVLEVQAVAPPNARSWFMGENVVSDGRLLVMTPIDPLFLLIPLLAACKQREGEQVNFRPADDIFEEAATNLAEMTLSASQDPSLAITVDDIMRFSALECTRHAMRRVCEVKEITPEITVFRYSQKKLQEQLKEKIMTLTSPRITEMSRCLIRGLAKDALMEDNYEDLLELGRTRLACDLLGQYLPPVILAEVVASYDFTKLDAHIRSLKHQQLDPSPVTAAPKKGRKVITTVEDDNNKKRKKEKNASQGVVKAKKANVQGMATLSTFFSKKTA</sequence>
<dbReference type="OrthoDB" id="29098at2759"/>
<evidence type="ECO:0000259" key="7">
    <source>
        <dbReference type="Pfam" id="PF09468"/>
    </source>
</evidence>
<reference evidence="10" key="2">
    <citation type="submission" date="2015-01" db="EMBL/GenBank/DDBJ databases">
        <title>Evolutionary Origins and Diversification of the Mycorrhizal Mutualists.</title>
        <authorList>
            <consortium name="DOE Joint Genome Institute"/>
            <consortium name="Mycorrhizal Genomics Consortium"/>
            <person name="Kohler A."/>
            <person name="Kuo A."/>
            <person name="Nagy L.G."/>
            <person name="Floudas D."/>
            <person name="Copeland A."/>
            <person name="Barry K.W."/>
            <person name="Cichocki N."/>
            <person name="Veneault-Fourrey C."/>
            <person name="LaButti K."/>
            <person name="Lindquist E.A."/>
            <person name="Lipzen A."/>
            <person name="Lundell T."/>
            <person name="Morin E."/>
            <person name="Murat C."/>
            <person name="Riley R."/>
            <person name="Ohm R."/>
            <person name="Sun H."/>
            <person name="Tunlid A."/>
            <person name="Henrissat B."/>
            <person name="Grigoriev I.V."/>
            <person name="Hibbett D.S."/>
            <person name="Martin F."/>
        </authorList>
    </citation>
    <scope>NUCLEOTIDE SEQUENCE [LARGE SCALE GENOMIC DNA]</scope>
    <source>
        <strain evidence="10">Foug A</strain>
    </source>
</reference>
<dbReference type="GO" id="GO:0032299">
    <property type="term" value="C:ribonuclease H2 complex"/>
    <property type="evidence" value="ECO:0007669"/>
    <property type="project" value="InterPro"/>
</dbReference>
<dbReference type="Gene3D" id="2.20.25.530">
    <property type="match status" value="1"/>
</dbReference>
<feature type="domain" description="Ribonuclease H2 subunit B wHTH" evidence="7">
    <location>
        <begin position="97"/>
        <end position="248"/>
    </location>
</feature>
<dbReference type="Pfam" id="PF09468">
    <property type="entry name" value="RNase_H2-Ydr279"/>
    <property type="match status" value="1"/>
</dbReference>
<evidence type="ECO:0000256" key="5">
    <source>
        <dbReference type="ARBA" id="ARBA00033464"/>
    </source>
</evidence>
<evidence type="ECO:0000256" key="4">
    <source>
        <dbReference type="ARBA" id="ARBA00024778"/>
    </source>
</evidence>
<dbReference type="InterPro" id="IPR040456">
    <property type="entry name" value="RNase_H2_suB"/>
</dbReference>
<proteinExistence type="predicted"/>
<comment type="function">
    <text evidence="4">Non catalytic subunit of RNase H2, an endonuclease that specifically degrades the RNA of RNA:DNA hybrids. Participates in DNA replication, possibly by mediating the removal of lagging-strand Okazaki fragment RNA primers during DNA replication. Mediates the excision of single ribonucleotides from DNA:RNA duplexes.</text>
</comment>
<feature type="region of interest" description="Disordered" evidence="6">
    <location>
        <begin position="291"/>
        <end position="311"/>
    </location>
</feature>
<dbReference type="EMBL" id="KN822007">
    <property type="protein sequence ID" value="KIM69170.1"/>
    <property type="molecule type" value="Genomic_DNA"/>
</dbReference>
<dbReference type="STRING" id="1036808.A0A0C3E8W5"/>
<dbReference type="InterPro" id="IPR041195">
    <property type="entry name" value="Rnh202_N"/>
</dbReference>
<feature type="domain" description="Rnh202 triple barrel" evidence="8">
    <location>
        <begin position="20"/>
        <end position="94"/>
    </location>
</feature>
<dbReference type="Pfam" id="PF17745">
    <property type="entry name" value="Ydr279_N"/>
    <property type="match status" value="1"/>
</dbReference>
<evidence type="ECO:0000256" key="3">
    <source>
        <dbReference type="ARBA" id="ARBA00023242"/>
    </source>
</evidence>
<dbReference type="PANTHER" id="PTHR13383:SF11">
    <property type="entry name" value="RIBONUCLEASE H2 SUBUNIT B"/>
    <property type="match status" value="1"/>
</dbReference>